<sequence>MFRPGIQGSPAGPSMPPGAWPRGMRPGQSPAAMQMRGNMIGAAQTPEGLKRGADGKSSRSSKGSKKKKIKDRVITQQVIELVPESQAYMDLLSFESKLDSTIMRKRLDIQEALKRPIKQCRTLRLFVSTNFYQQQTKPEDGSTPTTVTTDWEVRVEGRLIDSESKEAVAIKKRKFSSFFKNIVIEIDRELYGPDNHLVEWHRTAQTQETDGFQVKRAVVGGGVKDVKCSIFLMLDYQPPKYKLAAPLARILGIHTQTRPVIINAIWQYIKRNKLQDPDEREYVVNDKYLKEIFNIERMKFCEIPQRLGIHLLTPDPIIVNYIIHPSKPDAKNPACFDIDLELDDSLRELMQNFLLSTASQQEIASLDSKIHETVEGINQLKVHRDFFLSFSTNPQKFMNDWLTSQSTDLKTMTDANGNQEEERVSDFYNQTWTEEAVHRYFYRQVQLKKAELEQALGIRSGT</sequence>
<name>A0A7M5VBT6_9CNID</name>
<feature type="compositionally biased region" description="Basic and acidic residues" evidence="1">
    <location>
        <begin position="48"/>
        <end position="57"/>
    </location>
</feature>
<dbReference type="SMART" id="SM00151">
    <property type="entry name" value="SWIB"/>
    <property type="match status" value="1"/>
</dbReference>
<evidence type="ECO:0000313" key="4">
    <source>
        <dbReference type="Proteomes" id="UP000594262"/>
    </source>
</evidence>
<feature type="domain" description="DM2" evidence="2">
    <location>
        <begin position="236"/>
        <end position="313"/>
    </location>
</feature>
<dbReference type="InterPro" id="IPR036885">
    <property type="entry name" value="SWIB_MDM2_dom_sf"/>
</dbReference>
<dbReference type="RefSeq" id="XP_066921552.1">
    <property type="nucleotide sequence ID" value="XM_067065451.1"/>
</dbReference>
<evidence type="ECO:0000313" key="3">
    <source>
        <dbReference type="EnsemblMetazoa" id="CLYHEMP006512.1"/>
    </source>
</evidence>
<proteinExistence type="predicted"/>
<dbReference type="Gene3D" id="1.10.245.10">
    <property type="entry name" value="SWIB/MDM2 domain"/>
    <property type="match status" value="1"/>
</dbReference>
<dbReference type="Proteomes" id="UP000594262">
    <property type="component" value="Unplaced"/>
</dbReference>
<protein>
    <recommendedName>
        <fullName evidence="2">DM2 domain-containing protein</fullName>
    </recommendedName>
</protein>
<dbReference type="GeneID" id="136808885"/>
<feature type="region of interest" description="Disordered" evidence="1">
    <location>
        <begin position="1"/>
        <end position="32"/>
    </location>
</feature>
<dbReference type="EnsemblMetazoa" id="CLYHEMT006512.1">
    <property type="protein sequence ID" value="CLYHEMP006512.1"/>
    <property type="gene ID" value="CLYHEMG006512"/>
</dbReference>
<dbReference type="PANTHER" id="PTHR13844">
    <property type="entry name" value="SWI/SNF-RELATED MATRIX-ASSOCIATED ACTIN-DEPENDENT REGULATOR OF CHROMATIN SUBFAMILY D"/>
    <property type="match status" value="1"/>
</dbReference>
<dbReference type="InterPro" id="IPR003121">
    <property type="entry name" value="SWIB_MDM2_domain"/>
</dbReference>
<organism evidence="3 4">
    <name type="scientific">Clytia hemisphaerica</name>
    <dbReference type="NCBI Taxonomy" id="252671"/>
    <lineage>
        <taxon>Eukaryota</taxon>
        <taxon>Metazoa</taxon>
        <taxon>Cnidaria</taxon>
        <taxon>Hydrozoa</taxon>
        <taxon>Hydroidolina</taxon>
        <taxon>Leptothecata</taxon>
        <taxon>Obeliida</taxon>
        <taxon>Clytiidae</taxon>
        <taxon>Clytia</taxon>
    </lineage>
</organism>
<dbReference type="InterPro" id="IPR019835">
    <property type="entry name" value="SWIB_domain"/>
</dbReference>
<dbReference type="OrthoDB" id="10263741at2759"/>
<reference evidence="3" key="1">
    <citation type="submission" date="2021-01" db="UniProtKB">
        <authorList>
            <consortium name="EnsemblMetazoa"/>
        </authorList>
    </citation>
    <scope>IDENTIFICATION</scope>
</reference>
<feature type="region of interest" description="Disordered" evidence="1">
    <location>
        <begin position="44"/>
        <end position="70"/>
    </location>
</feature>
<keyword evidence="4" id="KW-1185">Reference proteome</keyword>
<evidence type="ECO:0000256" key="1">
    <source>
        <dbReference type="SAM" id="MobiDB-lite"/>
    </source>
</evidence>
<dbReference type="PROSITE" id="PS51925">
    <property type="entry name" value="SWIB_MDM2"/>
    <property type="match status" value="1"/>
</dbReference>
<dbReference type="AlphaFoldDB" id="A0A7M5VBT6"/>
<dbReference type="SUPFAM" id="SSF47592">
    <property type="entry name" value="SWIB/MDM2 domain"/>
    <property type="match status" value="1"/>
</dbReference>
<accession>A0A7M5VBT6</accession>
<dbReference type="Pfam" id="PF02201">
    <property type="entry name" value="SWIB"/>
    <property type="match status" value="1"/>
</dbReference>
<evidence type="ECO:0000259" key="2">
    <source>
        <dbReference type="PROSITE" id="PS51925"/>
    </source>
</evidence>